<organism evidence="1 2">
    <name type="scientific">Citrus sinensis</name>
    <name type="common">Sweet orange</name>
    <name type="synonym">Citrus aurantium var. sinensis</name>
    <dbReference type="NCBI Taxonomy" id="2711"/>
    <lineage>
        <taxon>Eukaryota</taxon>
        <taxon>Viridiplantae</taxon>
        <taxon>Streptophyta</taxon>
        <taxon>Embryophyta</taxon>
        <taxon>Tracheophyta</taxon>
        <taxon>Spermatophyta</taxon>
        <taxon>Magnoliopsida</taxon>
        <taxon>eudicotyledons</taxon>
        <taxon>Gunneridae</taxon>
        <taxon>Pentapetalae</taxon>
        <taxon>rosids</taxon>
        <taxon>malvids</taxon>
        <taxon>Sapindales</taxon>
        <taxon>Rutaceae</taxon>
        <taxon>Aurantioideae</taxon>
        <taxon>Citrus</taxon>
    </lineage>
</organism>
<dbReference type="Proteomes" id="UP000829398">
    <property type="component" value="Chromosome 2"/>
</dbReference>
<evidence type="ECO:0000313" key="1">
    <source>
        <dbReference type="EMBL" id="KAH9795709.1"/>
    </source>
</evidence>
<sequence length="169" mass="18646">MALLSLVNCRNNPKLRLSTKGNRKEAEMQNPAPLQSKQVKFVKSLAPPFMAAMLVLSPICHDPVSLAQTVDIQKGVSLFRQACIGCHDGGGNVIQPGATLFLKDLQRNGVDTEDEIYHVTYFGKGRMPCTPRGQCTFGARLQDEDIKLLAQFVKSQADQGWPKIESMED</sequence>
<reference evidence="2" key="1">
    <citation type="journal article" date="2023" name="Hortic. Res.">
        <title>A chromosome-level phased genome enabling allele-level studies in sweet orange: a case study on citrus Huanglongbing tolerance.</title>
        <authorList>
            <person name="Wu B."/>
            <person name="Yu Q."/>
            <person name="Deng Z."/>
            <person name="Duan Y."/>
            <person name="Luo F."/>
            <person name="Gmitter F. Jr."/>
        </authorList>
    </citation>
    <scope>NUCLEOTIDE SEQUENCE [LARGE SCALE GENOMIC DNA]</scope>
    <source>
        <strain evidence="2">cv. Valencia</strain>
    </source>
</reference>
<comment type="caution">
    <text evidence="1">The sequence shown here is derived from an EMBL/GenBank/DDBJ whole genome shotgun (WGS) entry which is preliminary data.</text>
</comment>
<protein>
    <submittedName>
        <fullName evidence="1">Cytochrome c6</fullName>
    </submittedName>
</protein>
<keyword evidence="2" id="KW-1185">Reference proteome</keyword>
<evidence type="ECO:0000313" key="2">
    <source>
        <dbReference type="Proteomes" id="UP000829398"/>
    </source>
</evidence>
<gene>
    <name evidence="1" type="ORF">KPL71_005299</name>
</gene>
<proteinExistence type="predicted"/>
<accession>A0ACB8NDP2</accession>
<name>A0ACB8NDP2_CITSI</name>
<dbReference type="EMBL" id="CM039171">
    <property type="protein sequence ID" value="KAH9795709.1"/>
    <property type="molecule type" value="Genomic_DNA"/>
</dbReference>